<evidence type="ECO:0000313" key="2">
    <source>
        <dbReference type="Proteomes" id="UP000499080"/>
    </source>
</evidence>
<comment type="caution">
    <text evidence="1">The sequence shown here is derived from an EMBL/GenBank/DDBJ whole genome shotgun (WGS) entry which is preliminary data.</text>
</comment>
<dbReference type="AlphaFoldDB" id="A0A4Y2H7P9"/>
<proteinExistence type="predicted"/>
<organism evidence="1 2">
    <name type="scientific">Araneus ventricosus</name>
    <name type="common">Orbweaver spider</name>
    <name type="synonym">Epeira ventricosa</name>
    <dbReference type="NCBI Taxonomy" id="182803"/>
    <lineage>
        <taxon>Eukaryota</taxon>
        <taxon>Metazoa</taxon>
        <taxon>Ecdysozoa</taxon>
        <taxon>Arthropoda</taxon>
        <taxon>Chelicerata</taxon>
        <taxon>Arachnida</taxon>
        <taxon>Araneae</taxon>
        <taxon>Araneomorphae</taxon>
        <taxon>Entelegynae</taxon>
        <taxon>Araneoidea</taxon>
        <taxon>Araneidae</taxon>
        <taxon>Araneus</taxon>
    </lineage>
</organism>
<gene>
    <name evidence="1" type="ORF">AVEN_157935_1</name>
</gene>
<evidence type="ECO:0000313" key="1">
    <source>
        <dbReference type="EMBL" id="GBM62322.1"/>
    </source>
</evidence>
<name>A0A4Y2H7P9_ARAVE</name>
<reference evidence="1 2" key="1">
    <citation type="journal article" date="2019" name="Sci. Rep.">
        <title>Orb-weaving spider Araneus ventricosus genome elucidates the spidroin gene catalogue.</title>
        <authorList>
            <person name="Kono N."/>
            <person name="Nakamura H."/>
            <person name="Ohtoshi R."/>
            <person name="Moran D.A.P."/>
            <person name="Shinohara A."/>
            <person name="Yoshida Y."/>
            <person name="Fujiwara M."/>
            <person name="Mori M."/>
            <person name="Tomita M."/>
            <person name="Arakawa K."/>
        </authorList>
    </citation>
    <scope>NUCLEOTIDE SEQUENCE [LARGE SCALE GENOMIC DNA]</scope>
</reference>
<accession>A0A4Y2H7P9</accession>
<protein>
    <submittedName>
        <fullName evidence="1">Uncharacterized protein</fullName>
    </submittedName>
</protein>
<sequence length="116" mass="13441">MTNQSESVSSSASNAWRACAKLVIILIQNFPSRGKDVEFIFDCNGFVHKEFLHDHRAVINGEEQFKFLKCFHESVRCKRPHLRKSKSWLLNCYKALSRRSLLEPNYLSGHHIPVLP</sequence>
<dbReference type="Proteomes" id="UP000499080">
    <property type="component" value="Unassembled WGS sequence"/>
</dbReference>
<keyword evidence="2" id="KW-1185">Reference proteome</keyword>
<dbReference type="EMBL" id="BGPR01001810">
    <property type="protein sequence ID" value="GBM62322.1"/>
    <property type="molecule type" value="Genomic_DNA"/>
</dbReference>